<reference evidence="3 4" key="1">
    <citation type="journal article" date="2023" name="Nucleic Acids Res.">
        <title>The hologenome of Daphnia magna reveals possible DNA methylation and microbiome-mediated evolution of the host genome.</title>
        <authorList>
            <person name="Chaturvedi A."/>
            <person name="Li X."/>
            <person name="Dhandapani V."/>
            <person name="Marshall H."/>
            <person name="Kissane S."/>
            <person name="Cuenca-Cambronero M."/>
            <person name="Asole G."/>
            <person name="Calvet F."/>
            <person name="Ruiz-Romero M."/>
            <person name="Marangio P."/>
            <person name="Guigo R."/>
            <person name="Rago D."/>
            <person name="Mirbahai L."/>
            <person name="Eastwood N."/>
            <person name="Colbourne J.K."/>
            <person name="Zhou J."/>
            <person name="Mallon E."/>
            <person name="Orsini L."/>
        </authorList>
    </citation>
    <scope>NUCLEOTIDE SEQUENCE [LARGE SCALE GENOMIC DNA]</scope>
    <source>
        <strain evidence="3">LRV0_1</strain>
    </source>
</reference>
<keyword evidence="4" id="KW-1185">Reference proteome</keyword>
<dbReference type="PANTHER" id="PTHR19290">
    <property type="entry name" value="BASIC HELIX-LOOP-HELIX PROTEIN NEUROGENIN-RELATED"/>
    <property type="match status" value="1"/>
</dbReference>
<name>A0ABR0B4T0_9CRUS</name>
<comment type="caution">
    <text evidence="3">The sequence shown here is derived from an EMBL/GenBank/DDBJ whole genome shotgun (WGS) entry which is preliminary data.</text>
</comment>
<dbReference type="InterPro" id="IPR050359">
    <property type="entry name" value="bHLH_transcription_factors"/>
</dbReference>
<dbReference type="Pfam" id="PF00010">
    <property type="entry name" value="HLH"/>
    <property type="match status" value="1"/>
</dbReference>
<feature type="region of interest" description="Disordered" evidence="1">
    <location>
        <begin position="29"/>
        <end position="66"/>
    </location>
</feature>
<protein>
    <recommendedName>
        <fullName evidence="2">BHLH domain-containing protein</fullName>
    </recommendedName>
</protein>
<proteinExistence type="predicted"/>
<evidence type="ECO:0000313" key="4">
    <source>
        <dbReference type="Proteomes" id="UP001234178"/>
    </source>
</evidence>
<feature type="compositionally biased region" description="Basic residues" evidence="1">
    <location>
        <begin position="52"/>
        <end position="64"/>
    </location>
</feature>
<dbReference type="CDD" id="cd11428">
    <property type="entry name" value="bHLH_TS_NGN"/>
    <property type="match status" value="1"/>
</dbReference>
<organism evidence="3 4">
    <name type="scientific">Daphnia magna</name>
    <dbReference type="NCBI Taxonomy" id="35525"/>
    <lineage>
        <taxon>Eukaryota</taxon>
        <taxon>Metazoa</taxon>
        <taxon>Ecdysozoa</taxon>
        <taxon>Arthropoda</taxon>
        <taxon>Crustacea</taxon>
        <taxon>Branchiopoda</taxon>
        <taxon>Diplostraca</taxon>
        <taxon>Cladocera</taxon>
        <taxon>Anomopoda</taxon>
        <taxon>Daphniidae</taxon>
        <taxon>Daphnia</taxon>
    </lineage>
</organism>
<dbReference type="SMART" id="SM00353">
    <property type="entry name" value="HLH"/>
    <property type="match status" value="1"/>
</dbReference>
<sequence>MYIKVDREKKKMSSFENVDLLQLLDAVNSNSKPRRKSSKTNAAAMEEDSQQTRKKRYSKSRVRARSPTQVMRIKRTRRVKANDRERNRMHMLNHALDRLRTVLPTFPEETKLTKIETLRFAHNYIWALSQTLDLVGGHDPSAGSIQVNVGNVTVSISDQGSSITSTNTPDHTLIPWNNRRIVEPPLPQFDSSSSSSSSSSCGANQTANDYFDVFVNQLANKKTDHFQQFQQPQIHQTQPQQTWLPGPAVVNQTTNWSSSNQYNEYHLPYSSTGCSVDSYYSDSSSSSGYHDMLSPEFPCL</sequence>
<gene>
    <name evidence="3" type="ORF">OUZ56_028703</name>
</gene>
<dbReference type="InterPro" id="IPR036638">
    <property type="entry name" value="HLH_DNA-bd_sf"/>
</dbReference>
<dbReference type="Gene3D" id="4.10.280.10">
    <property type="entry name" value="Helix-loop-helix DNA-binding domain"/>
    <property type="match status" value="1"/>
</dbReference>
<dbReference type="EMBL" id="JAOYFB010000040">
    <property type="protein sequence ID" value="KAK4036660.1"/>
    <property type="molecule type" value="Genomic_DNA"/>
</dbReference>
<evidence type="ECO:0000256" key="1">
    <source>
        <dbReference type="SAM" id="MobiDB-lite"/>
    </source>
</evidence>
<feature type="domain" description="BHLH" evidence="2">
    <location>
        <begin position="76"/>
        <end position="128"/>
    </location>
</feature>
<evidence type="ECO:0000259" key="2">
    <source>
        <dbReference type="PROSITE" id="PS50888"/>
    </source>
</evidence>
<evidence type="ECO:0000313" key="3">
    <source>
        <dbReference type="EMBL" id="KAK4036660.1"/>
    </source>
</evidence>
<accession>A0ABR0B4T0</accession>
<dbReference type="PANTHER" id="PTHR19290:SF163">
    <property type="entry name" value="BASIC HELIX-LOOP-HELIX NEURAL TRANSCRIPTION FACTOR TAP"/>
    <property type="match status" value="1"/>
</dbReference>
<dbReference type="InterPro" id="IPR011598">
    <property type="entry name" value="bHLH_dom"/>
</dbReference>
<dbReference type="PROSITE" id="PS50888">
    <property type="entry name" value="BHLH"/>
    <property type="match status" value="1"/>
</dbReference>
<dbReference type="SUPFAM" id="SSF47459">
    <property type="entry name" value="HLH, helix-loop-helix DNA-binding domain"/>
    <property type="match status" value="1"/>
</dbReference>
<dbReference type="Proteomes" id="UP001234178">
    <property type="component" value="Unassembled WGS sequence"/>
</dbReference>